<gene>
    <name evidence="1" type="ORF">PS685_05079</name>
</gene>
<proteinExistence type="predicted"/>
<sequence length="179" mass="19462">MGRDFHRHGFGTGLFQVGKGRLHGNRVRGGVQAALQRAMETGAQGTDDATMLAEQVQRLRDQLRYAGFTVGAGDADQIQMTARITIKTPRDIRQLRPQALDRNQRHVGDRQHCRAFDFISHGCGTALQGVGNVRSSVEFGARNGEKQIARPHVAAVQGQFADQQIAAGVGENLVQAQGH</sequence>
<dbReference type="EMBL" id="CABVHO010000206">
    <property type="protein sequence ID" value="VVN71826.1"/>
    <property type="molecule type" value="Genomic_DNA"/>
</dbReference>
<organism evidence="1 2">
    <name type="scientific">Pseudomonas fluorescens</name>
    <dbReference type="NCBI Taxonomy" id="294"/>
    <lineage>
        <taxon>Bacteria</taxon>
        <taxon>Pseudomonadati</taxon>
        <taxon>Pseudomonadota</taxon>
        <taxon>Gammaproteobacteria</taxon>
        <taxon>Pseudomonadales</taxon>
        <taxon>Pseudomonadaceae</taxon>
        <taxon>Pseudomonas</taxon>
    </lineage>
</organism>
<dbReference type="AlphaFoldDB" id="A0A5E6ZZF2"/>
<name>A0A5E6ZZF2_PSEFL</name>
<protein>
    <submittedName>
        <fullName evidence="1">Uncharacterized protein</fullName>
    </submittedName>
</protein>
<accession>A0A5E6ZZF2</accession>
<evidence type="ECO:0000313" key="1">
    <source>
        <dbReference type="EMBL" id="VVN71826.1"/>
    </source>
</evidence>
<reference evidence="1 2" key="1">
    <citation type="submission" date="2019-09" db="EMBL/GenBank/DDBJ databases">
        <authorList>
            <person name="Chandra G."/>
            <person name="Truman W A."/>
        </authorList>
    </citation>
    <scope>NUCLEOTIDE SEQUENCE [LARGE SCALE GENOMIC DNA]</scope>
    <source>
        <strain evidence="1">PS685</strain>
    </source>
</reference>
<dbReference type="Proteomes" id="UP000326437">
    <property type="component" value="Unassembled WGS sequence"/>
</dbReference>
<evidence type="ECO:0000313" key="2">
    <source>
        <dbReference type="Proteomes" id="UP000326437"/>
    </source>
</evidence>